<dbReference type="OrthoDB" id="5984406at2759"/>
<protein>
    <recommendedName>
        <fullName evidence="1">ARF7 effector protein C-terminal domain-containing protein</fullName>
    </recommendedName>
</protein>
<dbReference type="AlphaFoldDB" id="A0A016WKH5"/>
<sequence>MYLNFFEQVIMSSTNDALSLLVGLAHARAAATSAPTQEQHVEEVDVEVGRHDASSANIVFFDEINDEGVPMTADEINRQRQMQRELGKLQFINPGGSMSQPIKSRRSRRKINASLRKKFAEDKEPVQEKRHIFHDKKGKLVVPGEESVTLCDCMIPECHGCHWPCENCGGRLCGPICQQNRKKYVSCVRVLGITPEVVANNPFVPNKFI</sequence>
<comment type="caution">
    <text evidence="2">The sequence shown here is derived from an EMBL/GenBank/DDBJ whole genome shotgun (WGS) entry which is preliminary data.</text>
</comment>
<dbReference type="EMBL" id="JARK01000227">
    <property type="protein sequence ID" value="EYC40130.1"/>
    <property type="molecule type" value="Genomic_DNA"/>
</dbReference>
<dbReference type="PANTHER" id="PTHR46536:SF3">
    <property type="entry name" value="ARF7 EFFECTOR PROTEIN C-TERMINAL DOMAIN-CONTAINING PROTEIN"/>
    <property type="match status" value="1"/>
</dbReference>
<evidence type="ECO:0000313" key="2">
    <source>
        <dbReference type="EMBL" id="EYC40130.1"/>
    </source>
</evidence>
<gene>
    <name evidence="2" type="primary">Acey_s0627.g809</name>
    <name evidence="2" type="synonym">Acey-B0336.5</name>
    <name evidence="2" type="ORF">Y032_0627g809</name>
</gene>
<dbReference type="Proteomes" id="UP000024635">
    <property type="component" value="Unassembled WGS sequence"/>
</dbReference>
<dbReference type="InterPro" id="IPR029264">
    <property type="entry name" value="ARF7EP_C"/>
</dbReference>
<keyword evidence="3" id="KW-1185">Reference proteome</keyword>
<evidence type="ECO:0000259" key="1">
    <source>
        <dbReference type="Pfam" id="PF14949"/>
    </source>
</evidence>
<name>A0A016WKH5_9BILA</name>
<organism evidence="2 3">
    <name type="scientific">Ancylostoma ceylanicum</name>
    <dbReference type="NCBI Taxonomy" id="53326"/>
    <lineage>
        <taxon>Eukaryota</taxon>
        <taxon>Metazoa</taxon>
        <taxon>Ecdysozoa</taxon>
        <taxon>Nematoda</taxon>
        <taxon>Chromadorea</taxon>
        <taxon>Rhabditida</taxon>
        <taxon>Rhabditina</taxon>
        <taxon>Rhabditomorpha</taxon>
        <taxon>Strongyloidea</taxon>
        <taxon>Ancylostomatidae</taxon>
        <taxon>Ancylostomatinae</taxon>
        <taxon>Ancylostoma</taxon>
    </lineage>
</organism>
<proteinExistence type="predicted"/>
<dbReference type="STRING" id="53326.A0A016WKH5"/>
<accession>A0A016WKH5</accession>
<dbReference type="Pfam" id="PF14949">
    <property type="entry name" value="ARF7EP_C"/>
    <property type="match status" value="1"/>
</dbReference>
<reference evidence="3" key="1">
    <citation type="journal article" date="2015" name="Nat. Genet.">
        <title>The genome and transcriptome of the zoonotic hookworm Ancylostoma ceylanicum identify infection-specific gene families.</title>
        <authorList>
            <person name="Schwarz E.M."/>
            <person name="Hu Y."/>
            <person name="Antoshechkin I."/>
            <person name="Miller M.M."/>
            <person name="Sternberg P.W."/>
            <person name="Aroian R.V."/>
        </authorList>
    </citation>
    <scope>NUCLEOTIDE SEQUENCE</scope>
    <source>
        <strain evidence="3">HY135</strain>
    </source>
</reference>
<feature type="domain" description="ARF7 effector protein C-terminal" evidence="1">
    <location>
        <begin position="83"/>
        <end position="187"/>
    </location>
</feature>
<dbReference type="PANTHER" id="PTHR46536">
    <property type="entry name" value="ARL14 EFFECTOR PROTEIN"/>
    <property type="match status" value="1"/>
</dbReference>
<evidence type="ECO:0000313" key="3">
    <source>
        <dbReference type="Proteomes" id="UP000024635"/>
    </source>
</evidence>